<keyword evidence="5" id="KW-1185">Reference proteome</keyword>
<evidence type="ECO:0000313" key="5">
    <source>
        <dbReference type="Proteomes" id="UP000708208"/>
    </source>
</evidence>
<protein>
    <recommendedName>
        <fullName evidence="3">GH16 domain-containing protein</fullName>
    </recommendedName>
</protein>
<feature type="domain" description="GH16" evidence="3">
    <location>
        <begin position="17"/>
        <end position="365"/>
    </location>
</feature>
<proteinExistence type="inferred from homology"/>
<dbReference type="InterPro" id="IPR000757">
    <property type="entry name" value="Beta-glucanase-like"/>
</dbReference>
<dbReference type="Proteomes" id="UP000708208">
    <property type="component" value="Unassembled WGS sequence"/>
</dbReference>
<comment type="caution">
    <text evidence="4">The sequence shown here is derived from an EMBL/GenBank/DDBJ whole genome shotgun (WGS) entry which is preliminary data.</text>
</comment>
<dbReference type="Pfam" id="PF00722">
    <property type="entry name" value="Glyco_hydro_16"/>
    <property type="match status" value="1"/>
</dbReference>
<organism evidence="4 5">
    <name type="scientific">Allacma fusca</name>
    <dbReference type="NCBI Taxonomy" id="39272"/>
    <lineage>
        <taxon>Eukaryota</taxon>
        <taxon>Metazoa</taxon>
        <taxon>Ecdysozoa</taxon>
        <taxon>Arthropoda</taxon>
        <taxon>Hexapoda</taxon>
        <taxon>Collembola</taxon>
        <taxon>Symphypleona</taxon>
        <taxon>Sminthuridae</taxon>
        <taxon>Allacma</taxon>
    </lineage>
</organism>
<dbReference type="OrthoDB" id="4781at2759"/>
<feature type="chain" id="PRO_5035191178" description="GH16 domain-containing protein" evidence="2">
    <location>
        <begin position="21"/>
        <end position="365"/>
    </location>
</feature>
<accession>A0A8J2KIY2</accession>
<sequence>MAKSFLTCLLVAGIATTAFAEKSVSETSRGGESNVGDLIFQEEFDGFNHDLWKYEINMNGGGNGEFQIYDKTGNNSYVRDGILYIRPTLTVYEKFGGNYEQLFNGDISLDGCTDEGGMDGPGCRRHGQYPKILPPVTSARLRTKGTFSFRYGRVEVRAKMPSANWVWPAIWMLPEGWKYGGWPASGEIDIVESRGNRDLNKNGQNIGSELVGSTLHFGPKWPYNGQWAAHGEKNTPSGQGFDRDFHMYGVEWTKTQIKFTVDGEVIKTITPPGGGFFELGRFPSTEKNVWEGADNFLMAPFDQPFHFILNVAVGGMYFPSDSSPAPPWGQENPWADFMASKDQWYNTWKEEDAAMQVDYIRVYAV</sequence>
<evidence type="ECO:0000259" key="3">
    <source>
        <dbReference type="PROSITE" id="PS51762"/>
    </source>
</evidence>
<gene>
    <name evidence="4" type="ORF">AFUS01_LOCUS15593</name>
</gene>
<reference evidence="4" key="1">
    <citation type="submission" date="2021-06" db="EMBL/GenBank/DDBJ databases">
        <authorList>
            <person name="Hodson N. C."/>
            <person name="Mongue J. A."/>
            <person name="Jaron S. K."/>
        </authorList>
    </citation>
    <scope>NUCLEOTIDE SEQUENCE</scope>
</reference>
<evidence type="ECO:0000256" key="2">
    <source>
        <dbReference type="SAM" id="SignalP"/>
    </source>
</evidence>
<dbReference type="PANTHER" id="PTHR10963:SF55">
    <property type="entry name" value="GLYCOSIDE HYDROLASE FAMILY 16 PROTEIN"/>
    <property type="match status" value="1"/>
</dbReference>
<name>A0A8J2KIY2_9HEXA</name>
<dbReference type="PROSITE" id="PS51762">
    <property type="entry name" value="GH16_2"/>
    <property type="match status" value="1"/>
</dbReference>
<dbReference type="EMBL" id="CAJVCH010138829">
    <property type="protein sequence ID" value="CAG7726700.1"/>
    <property type="molecule type" value="Genomic_DNA"/>
</dbReference>
<evidence type="ECO:0000313" key="4">
    <source>
        <dbReference type="EMBL" id="CAG7726700.1"/>
    </source>
</evidence>
<dbReference type="InterPro" id="IPR050546">
    <property type="entry name" value="Glycosyl_Hydrlase_16"/>
</dbReference>
<keyword evidence="2" id="KW-0732">Signal</keyword>
<feature type="signal peptide" evidence="2">
    <location>
        <begin position="1"/>
        <end position="20"/>
    </location>
</feature>
<dbReference type="AlphaFoldDB" id="A0A8J2KIY2"/>
<dbReference type="PANTHER" id="PTHR10963">
    <property type="entry name" value="GLYCOSYL HYDROLASE-RELATED"/>
    <property type="match status" value="1"/>
</dbReference>
<comment type="similarity">
    <text evidence="1">Belongs to the glycosyl hydrolase 16 family.</text>
</comment>
<dbReference type="GO" id="GO:0004553">
    <property type="term" value="F:hydrolase activity, hydrolyzing O-glycosyl compounds"/>
    <property type="evidence" value="ECO:0007669"/>
    <property type="project" value="InterPro"/>
</dbReference>
<dbReference type="GO" id="GO:0005975">
    <property type="term" value="P:carbohydrate metabolic process"/>
    <property type="evidence" value="ECO:0007669"/>
    <property type="project" value="InterPro"/>
</dbReference>
<evidence type="ECO:0000256" key="1">
    <source>
        <dbReference type="ARBA" id="ARBA00006865"/>
    </source>
</evidence>